<gene>
    <name evidence="1" type="ORF">CEXT_746971</name>
</gene>
<proteinExistence type="predicted"/>
<name>A0AAV4SNJ1_CAEEX</name>
<accession>A0AAV4SNJ1</accession>
<keyword evidence="2" id="KW-1185">Reference proteome</keyword>
<comment type="caution">
    <text evidence="1">The sequence shown here is derived from an EMBL/GenBank/DDBJ whole genome shotgun (WGS) entry which is preliminary data.</text>
</comment>
<organism evidence="1 2">
    <name type="scientific">Caerostris extrusa</name>
    <name type="common">Bark spider</name>
    <name type="synonym">Caerostris bankana</name>
    <dbReference type="NCBI Taxonomy" id="172846"/>
    <lineage>
        <taxon>Eukaryota</taxon>
        <taxon>Metazoa</taxon>
        <taxon>Ecdysozoa</taxon>
        <taxon>Arthropoda</taxon>
        <taxon>Chelicerata</taxon>
        <taxon>Arachnida</taxon>
        <taxon>Araneae</taxon>
        <taxon>Araneomorphae</taxon>
        <taxon>Entelegynae</taxon>
        <taxon>Araneoidea</taxon>
        <taxon>Araneidae</taxon>
        <taxon>Caerostris</taxon>
    </lineage>
</organism>
<sequence length="190" mass="21793">MIALLLLTDQKRLERYRPHRKAAARKQQVPTTKCDYEDNIPHAQGAVQNPSPTELCKLQEDLITKGAVQNPSPTEPCKTTRRSDYQDIFLMHRVLYKNPSPTELCKLQEDLITKGAVQNPSPDYWNFANYREDLITKGAEQKSSPTGTLQTTRRSDYQVCQGEHRPFYAWEVSPNDVIPPRGTFKDLSLF</sequence>
<reference evidence="1 2" key="1">
    <citation type="submission" date="2021-06" db="EMBL/GenBank/DDBJ databases">
        <title>Caerostris extrusa draft genome.</title>
        <authorList>
            <person name="Kono N."/>
            <person name="Arakawa K."/>
        </authorList>
    </citation>
    <scope>NUCLEOTIDE SEQUENCE [LARGE SCALE GENOMIC DNA]</scope>
</reference>
<dbReference type="EMBL" id="BPLR01009826">
    <property type="protein sequence ID" value="GIY34889.1"/>
    <property type="molecule type" value="Genomic_DNA"/>
</dbReference>
<dbReference type="AlphaFoldDB" id="A0AAV4SNJ1"/>
<evidence type="ECO:0000313" key="2">
    <source>
        <dbReference type="Proteomes" id="UP001054945"/>
    </source>
</evidence>
<protein>
    <submittedName>
        <fullName evidence="1">Uncharacterized protein</fullName>
    </submittedName>
</protein>
<evidence type="ECO:0000313" key="1">
    <source>
        <dbReference type="EMBL" id="GIY34889.1"/>
    </source>
</evidence>
<dbReference type="Proteomes" id="UP001054945">
    <property type="component" value="Unassembled WGS sequence"/>
</dbReference>